<name>D6Y3Y2_THEBD</name>
<proteinExistence type="predicted"/>
<gene>
    <name evidence="2" type="ordered locus">Tbis_2379</name>
</gene>
<dbReference type="AlphaFoldDB" id="D6Y3Y2"/>
<dbReference type="InterPro" id="IPR024983">
    <property type="entry name" value="CHAT_dom"/>
</dbReference>
<dbReference type="eggNOG" id="COG4995">
    <property type="taxonomic scope" value="Bacteria"/>
</dbReference>
<evidence type="ECO:0000259" key="1">
    <source>
        <dbReference type="Pfam" id="PF12770"/>
    </source>
</evidence>
<dbReference type="EMBL" id="CP001874">
    <property type="protein sequence ID" value="ADG89084.1"/>
    <property type="molecule type" value="Genomic_DNA"/>
</dbReference>
<dbReference type="Gene3D" id="1.25.40.10">
    <property type="entry name" value="Tetratricopeptide repeat domain"/>
    <property type="match status" value="1"/>
</dbReference>
<feature type="domain" description="CHAT" evidence="1">
    <location>
        <begin position="582"/>
        <end position="791"/>
    </location>
</feature>
<reference evidence="2 3" key="1">
    <citation type="submission" date="2010-01" db="EMBL/GenBank/DDBJ databases">
        <title>The complete genome of Thermobispora bispora DSM 43833.</title>
        <authorList>
            <consortium name="US DOE Joint Genome Institute (JGI-PGF)"/>
            <person name="Lucas S."/>
            <person name="Copeland A."/>
            <person name="Lapidus A."/>
            <person name="Glavina del Rio T."/>
            <person name="Dalin E."/>
            <person name="Tice H."/>
            <person name="Bruce D."/>
            <person name="Goodwin L."/>
            <person name="Pitluck S."/>
            <person name="Kyrpides N."/>
            <person name="Mavromatis K."/>
            <person name="Ivanova N."/>
            <person name="Mikhailova N."/>
            <person name="Chertkov O."/>
            <person name="Brettin T."/>
            <person name="Detter J.C."/>
            <person name="Han C."/>
            <person name="Larimer F."/>
            <person name="Land M."/>
            <person name="Hauser L."/>
            <person name="Markowitz V."/>
            <person name="Cheng J.-F."/>
            <person name="Hugenholtz P."/>
            <person name="Woyke T."/>
            <person name="Wu D."/>
            <person name="Jando M."/>
            <person name="Schneider S."/>
            <person name="Klenk H.-P."/>
            <person name="Eisen J.A."/>
        </authorList>
    </citation>
    <scope>NUCLEOTIDE SEQUENCE [LARGE SCALE GENOMIC DNA]</scope>
    <source>
        <strain evidence="3">ATCC 19993 / DSM 43833 / CBS 139.67 / JCM 10125 / KCTC 9307 / NBRC 14880 / R51</strain>
    </source>
</reference>
<dbReference type="SUPFAM" id="SSF48452">
    <property type="entry name" value="TPR-like"/>
    <property type="match status" value="2"/>
</dbReference>
<evidence type="ECO:0000313" key="2">
    <source>
        <dbReference type="EMBL" id="ADG89084.1"/>
    </source>
</evidence>
<evidence type="ECO:0000313" key="3">
    <source>
        <dbReference type="Proteomes" id="UP000006640"/>
    </source>
</evidence>
<accession>D6Y3Y2</accession>
<dbReference type="KEGG" id="tbi:Tbis_2379"/>
<sequence length="814" mass="83922">MSAPPPAASHAARLVARAEAAVRLSGRDPGRALAEAAAVLAEGRATGGAGAGPAGEAISVALRASALAARELGDLHLAARRLHQAVAAARRHPRRAAQALMSLVTVRAQLGDPQGALRLADRAERDLAADDRARLDVQRSVALILLGRHRDAVRHCDRAVPALRGDPRFLAGALLNRGLARAYLEEYGAAERDLSACAAIARAAGMEHVAVLAESNLPFLAARRGDIPAAFESYAAVEGSLRGYPERLATTRTDFAEALIAARLPGEAHALLDRALADLAASGSHASIPYARLLLAQAELLLGDARRAQATAGIARSELERQGRTAWTPLATEVILRARMAMGPPDTGLLAALLSCAADLAAHGWPAASCALRLRAAEAAVRLGRPATAGAQLDLVIARSARPEIRQHALAMRRRLAGDLPGALEAARAGLEARPPRPVPAALRVHAARPADDLAAFGLATALETGEPWTVLTWAERRRAAVRGTPAPPAFGPGHLAGVRGTLIELVRDEDELFAVVVTARECLLRSLGPYAEAAEAAARIRYGLRRRNLRDCGEPAGGGPAGDGLAGELAALDGRVFGALGAPVPPVVIVPTGALCTLPWPLLPSLAGRPVTVAAEGTSWLTGAPGPGPLPGGPMVVAVAGPGLRHAAAEADAVVRAHRAAKRVGAVKRELLGALGYADVLHVAAHGAGSPARPMHAEILLEDGPLMSYELREAERMPRLVVLSACETGMAHAPVDGAAPGLAGAFLDQGAGCVVAGVVPVRDGEAFALMTVFHAELAEGRTPAEALAVAAERTGVPGFVCFGAGHRRLFPPA</sequence>
<protein>
    <submittedName>
        <fullName evidence="2">Tetratricopeptide TPR_4</fullName>
    </submittedName>
</protein>
<dbReference type="Pfam" id="PF12770">
    <property type="entry name" value="CHAT"/>
    <property type="match status" value="1"/>
</dbReference>
<dbReference type="HOGENOM" id="CLU_009955_0_0_11"/>
<keyword evidence="3" id="KW-1185">Reference proteome</keyword>
<organism evidence="2 3">
    <name type="scientific">Thermobispora bispora (strain ATCC 19993 / DSM 43833 / CBS 139.67 / JCM 10125 / KCTC 9307 / NBRC 14880 / R51)</name>
    <dbReference type="NCBI Taxonomy" id="469371"/>
    <lineage>
        <taxon>Bacteria</taxon>
        <taxon>Bacillati</taxon>
        <taxon>Actinomycetota</taxon>
        <taxon>Actinomycetes</taxon>
        <taxon>Streptosporangiales</taxon>
        <taxon>Streptosporangiaceae</taxon>
        <taxon>Thermobispora</taxon>
    </lineage>
</organism>
<dbReference type="RefSeq" id="WP_013132617.1">
    <property type="nucleotide sequence ID" value="NC_014165.1"/>
</dbReference>
<dbReference type="OrthoDB" id="9761935at2"/>
<dbReference type="InterPro" id="IPR011990">
    <property type="entry name" value="TPR-like_helical_dom_sf"/>
</dbReference>
<dbReference type="Proteomes" id="UP000006640">
    <property type="component" value="Chromosome"/>
</dbReference>
<dbReference type="STRING" id="469371.Tbis_2379"/>